<reference evidence="2" key="1">
    <citation type="journal article" date="2022" name="Mol. Ecol. Resour.">
        <title>The genomes of chicory, endive, great burdock and yacon provide insights into Asteraceae palaeo-polyploidization history and plant inulin production.</title>
        <authorList>
            <person name="Fan W."/>
            <person name="Wang S."/>
            <person name="Wang H."/>
            <person name="Wang A."/>
            <person name="Jiang F."/>
            <person name="Liu H."/>
            <person name="Zhao H."/>
            <person name="Xu D."/>
            <person name="Zhang Y."/>
        </authorList>
    </citation>
    <scope>NUCLEOTIDE SEQUENCE [LARGE SCALE GENOMIC DNA]</scope>
    <source>
        <strain evidence="2">cv. Yunnan</strain>
    </source>
</reference>
<organism evidence="1 2">
    <name type="scientific">Smallanthus sonchifolius</name>
    <dbReference type="NCBI Taxonomy" id="185202"/>
    <lineage>
        <taxon>Eukaryota</taxon>
        <taxon>Viridiplantae</taxon>
        <taxon>Streptophyta</taxon>
        <taxon>Embryophyta</taxon>
        <taxon>Tracheophyta</taxon>
        <taxon>Spermatophyta</taxon>
        <taxon>Magnoliopsida</taxon>
        <taxon>eudicotyledons</taxon>
        <taxon>Gunneridae</taxon>
        <taxon>Pentapetalae</taxon>
        <taxon>asterids</taxon>
        <taxon>campanulids</taxon>
        <taxon>Asterales</taxon>
        <taxon>Asteraceae</taxon>
        <taxon>Asteroideae</taxon>
        <taxon>Heliantheae alliance</taxon>
        <taxon>Millerieae</taxon>
        <taxon>Smallanthus</taxon>
    </lineage>
</organism>
<reference evidence="1 2" key="2">
    <citation type="journal article" date="2022" name="Mol. Ecol. Resour.">
        <title>The genomes of chicory, endive, great burdock and yacon provide insights into Asteraceae paleo-polyploidization history and plant inulin production.</title>
        <authorList>
            <person name="Fan W."/>
            <person name="Wang S."/>
            <person name="Wang H."/>
            <person name="Wang A."/>
            <person name="Jiang F."/>
            <person name="Liu H."/>
            <person name="Zhao H."/>
            <person name="Xu D."/>
            <person name="Zhang Y."/>
        </authorList>
    </citation>
    <scope>NUCLEOTIDE SEQUENCE [LARGE SCALE GENOMIC DNA]</scope>
    <source>
        <strain evidence="2">cv. Yunnan</strain>
        <tissue evidence="1">Leaves</tissue>
    </source>
</reference>
<accession>A0ACB9FTJ6</accession>
<name>A0ACB9FTJ6_9ASTR</name>
<dbReference type="Proteomes" id="UP001056120">
    <property type="component" value="Linkage Group LG16"/>
</dbReference>
<proteinExistence type="predicted"/>
<dbReference type="EMBL" id="CM042033">
    <property type="protein sequence ID" value="KAI3774108.1"/>
    <property type="molecule type" value="Genomic_DNA"/>
</dbReference>
<evidence type="ECO:0000313" key="2">
    <source>
        <dbReference type="Proteomes" id="UP001056120"/>
    </source>
</evidence>
<gene>
    <name evidence="1" type="ORF">L1987_48651</name>
</gene>
<evidence type="ECO:0000313" key="1">
    <source>
        <dbReference type="EMBL" id="KAI3774108.1"/>
    </source>
</evidence>
<protein>
    <submittedName>
        <fullName evidence="1">Uncharacterized protein</fullName>
    </submittedName>
</protein>
<sequence length="152" mass="16885">MKKKHDRQATLEPRLFTKPEEEEDATVRQIIRTRARSPPPTQSGSSSHPQQIYSRKIMLAGKGKAIEQETEHERSSKKAKQSQEGLDEDILNMINKATANEISWLKGWEDLIDFNVGEGAEVPSGSGLKDQGVVVVEEEEEKEKEEEGGGGG</sequence>
<keyword evidence="2" id="KW-1185">Reference proteome</keyword>
<comment type="caution">
    <text evidence="1">The sequence shown here is derived from an EMBL/GenBank/DDBJ whole genome shotgun (WGS) entry which is preliminary data.</text>
</comment>